<comment type="caution">
    <text evidence="1">Lacks conserved residue(s) required for the propagation of feature annotation.</text>
</comment>
<keyword evidence="2" id="KW-0812">Transmembrane</keyword>
<evidence type="ECO:0000313" key="5">
    <source>
        <dbReference type="Proteomes" id="UP000001396"/>
    </source>
</evidence>
<dbReference type="InterPro" id="IPR055463">
    <property type="entry name" value="DUF7035"/>
</dbReference>
<proteinExistence type="predicted"/>
<dbReference type="Proteomes" id="UP000001396">
    <property type="component" value="Unassembled WGS sequence"/>
</dbReference>
<dbReference type="EMBL" id="ADBJ01000022">
    <property type="protein sequence ID" value="EFA82002.1"/>
    <property type="molecule type" value="Genomic_DNA"/>
</dbReference>
<dbReference type="InterPro" id="IPR000742">
    <property type="entry name" value="EGF"/>
</dbReference>
<dbReference type="InterPro" id="IPR055462">
    <property type="entry name" value="DUF7034"/>
</dbReference>
<sequence>MLNFCLGYNPDFYYEIQAPETFVSKYYNYKSPTQCFLTTLLVVPASTQISPSVGSYGYSSYNGDGSRVIGNINFALPPGDTTLSYTALFNSSSQTYQVGTFNCQYTLPTVLRQSLSYVYGGSQTIYQIFVKLSVPKDAIIQFFNYSCMFQSYRCLISPHSTLPGNNWFTVIIYLNNDDISKADNLDINIITSGNPTPILMKFNLPFYNNTRTTQIQSISKGETITRFTRYNTILRIDNLNSLIYKTPIDIAINRIDMFTTTFVPSMLSGAAITNQKDNDLILYILNVQFSTNLLPINPVVSFNYDRQVEFPFGFTSASYPDPSLKYLFNMDTMTIYNIIVSGTYLDVSYTIQYGDNSTYLSTRYQGWGTLYPSYTYPYNYITSYRIEPLNSRKFIVTLDFTSSNDAGLKTINIYNQRIDNSNLIKGNLNVGTVEALIDIPTFRMEKGYSQSSYGQMLTTLAFDTEFINVQADSIPAVPSFLKIVTVEELTYWRFEPNNIDVSNGPGYTTLVYNYSNSQPTDTPSILISLRPYLPVIQEYDDNNLFFGYYNETTKLFNIPIVLREKLFTRSLYYNLTSAPNPIASTMIHMKFGNDALLNVTSKYADEMGPVINNIIQYPNGVVNIDSSETMNIGWSFTITDEPSGFYIGYALVYSDLDPIPYNISFNSSNAIKGNEFKGEYSITIPINGNCRTSTYRIHFMLYDKLGNLANSVPVESKVNYINPLYKFYGNASTESLLYILVNCSMIVDLDPPKLISLSVITTAIDVSSSDRRFSAKFTVKDSFSGISKDPKDYPYVYFMDYYADVRKIQSQLIAFSEDGLSATFKVEGELPYGFGMKGILLLSIYGIVDNHRNLGGVSSTQLKDQLLTYYIRTVFSFTPYLESSDRITGNGGNIYVYGKNMGLQNDTVVCFVNYGVGYVPTKFIYRSSSVFQINLQNVTSKSITIHINLNQQKDSNQLVVNVGEAPVEPNIPVLSCPGTPQCSNNGVCQTSTGECKCNSLWSGPDCNSRITMVPPPITQPDQPSATNVIDTKDIFSNISIHSLRELSETGQVIKTYLLQNWTRTNSSDDTRLSYRYTNEIPLVTNVSVNIEYFTKETEITFANKELIMLPSTIKYTINLSTFNFTSKLNTLQLVMSATIGTSSSSCSLKSFNNDTKNIQWIKLNIDQQSLYGKFLDVAEIDGFTTVISNTLLDSEFETKDTSSQLQTYIGINIPNYEYTTIIDPDFSMLIDSDPLQSSQCNEHSDNGGLNKAIIIGIVVGCVAFCIIVVALIVIIPKLNLYKGSTIQDTSFYNNINNTLIPKYNSLRNVDNCSTSVAIVVPKDSFFNSSSLLSQSRPTYIFNETSTIFYLYINVEVSQTYITLTQKIAGNFIQDINIGPLQCLPYVQREIISQSQIYPTTATLQFQQFIKLNVQNDTVVLDSSYRCSVVYSELTSCVIQVFDWMPTGWLSITYRFENQYTLLGNYSINITSSNGEVISQPRIQLQLPFTSNIRTTDIQYVSIGITESKTQIFSLIAQIANLNSIVCNRGSVQVILTPVKGSPANGLYNIFTKPESVQYGDYYLNIQDSSFSSKFLFSWKTLSTSGSNMTSLTSKDIANDIYRFTFSLILSNISMSPFQIDYFYVTNPLQFNSYSFPFGYRSLNNQYSFTLESMVDKYYTRALSSNITSLNLYTTYNTFRSFNKFDFERWDNNTNNTGKFDNFLYTYFRHHNDSFG</sequence>
<keyword evidence="5" id="KW-1185">Reference proteome</keyword>
<feature type="transmembrane region" description="Helical" evidence="2">
    <location>
        <begin position="1252"/>
        <end position="1275"/>
    </location>
</feature>
<dbReference type="Pfam" id="PF23034">
    <property type="entry name" value="DUF7035"/>
    <property type="match status" value="1"/>
</dbReference>
<keyword evidence="2" id="KW-0472">Membrane</keyword>
<dbReference type="PROSITE" id="PS00022">
    <property type="entry name" value="EGF_1"/>
    <property type="match status" value="1"/>
</dbReference>
<dbReference type="FunCoup" id="D3B9U0">
    <property type="interactions" value="171"/>
</dbReference>
<evidence type="ECO:0000259" key="3">
    <source>
        <dbReference type="PROSITE" id="PS50026"/>
    </source>
</evidence>
<dbReference type="Pfam" id="PF22933">
    <property type="entry name" value="ComC_SSD"/>
    <property type="match status" value="1"/>
</dbReference>
<name>D3B9U0_HETP5</name>
<comment type="caution">
    <text evidence="4">The sequence shown here is derived from an EMBL/GenBank/DDBJ whole genome shotgun (WGS) entry which is preliminary data.</text>
</comment>
<dbReference type="InParanoid" id="D3B9U0"/>
<feature type="domain" description="EGF-like" evidence="3">
    <location>
        <begin position="972"/>
        <end position="1007"/>
    </location>
</feature>
<evidence type="ECO:0000313" key="4">
    <source>
        <dbReference type="EMBL" id="EFA82002.1"/>
    </source>
</evidence>
<evidence type="ECO:0000256" key="1">
    <source>
        <dbReference type="PROSITE-ProRule" id="PRU00076"/>
    </source>
</evidence>
<keyword evidence="1" id="KW-0245">EGF-like domain</keyword>
<dbReference type="RefSeq" id="XP_020434119.1">
    <property type="nucleotide sequence ID" value="XM_020576130.1"/>
</dbReference>
<evidence type="ECO:0000256" key="2">
    <source>
        <dbReference type="SAM" id="Phobius"/>
    </source>
</evidence>
<reference evidence="4 5" key="1">
    <citation type="journal article" date="2011" name="Genome Res.">
        <title>Phylogeny-wide analysis of social amoeba genomes highlights ancient origins for complex intercellular communication.</title>
        <authorList>
            <person name="Heidel A.J."/>
            <person name="Lawal H.M."/>
            <person name="Felder M."/>
            <person name="Schilde C."/>
            <person name="Helps N.R."/>
            <person name="Tunggal B."/>
            <person name="Rivero F."/>
            <person name="John U."/>
            <person name="Schleicher M."/>
            <person name="Eichinger L."/>
            <person name="Platzer M."/>
            <person name="Noegel A.A."/>
            <person name="Schaap P."/>
            <person name="Gloeckner G."/>
        </authorList>
    </citation>
    <scope>NUCLEOTIDE SEQUENCE [LARGE SCALE GENOMIC DNA]</scope>
    <source>
        <strain evidence="5">ATCC 26659 / Pp 5 / PN500</strain>
    </source>
</reference>
<feature type="disulfide bond" evidence="1">
    <location>
        <begin position="997"/>
        <end position="1006"/>
    </location>
</feature>
<dbReference type="STRING" id="670386.D3B9U0"/>
<dbReference type="PANTHER" id="PTHR31378:SF17">
    <property type="match status" value="1"/>
</dbReference>
<accession>D3B9U0</accession>
<dbReference type="PANTHER" id="PTHR31378">
    <property type="entry name" value="EGF-LIKE DOMAIN-CONTAINING PROTEIN-RELATED-RELATED"/>
    <property type="match status" value="1"/>
</dbReference>
<organism evidence="4 5">
    <name type="scientific">Heterostelium pallidum (strain ATCC 26659 / Pp 5 / PN500)</name>
    <name type="common">Cellular slime mold</name>
    <name type="synonym">Polysphondylium pallidum</name>
    <dbReference type="NCBI Taxonomy" id="670386"/>
    <lineage>
        <taxon>Eukaryota</taxon>
        <taxon>Amoebozoa</taxon>
        <taxon>Evosea</taxon>
        <taxon>Eumycetozoa</taxon>
        <taxon>Dictyostelia</taxon>
        <taxon>Acytosteliales</taxon>
        <taxon>Acytosteliaceae</taxon>
        <taxon>Heterostelium</taxon>
    </lineage>
</organism>
<dbReference type="InterPro" id="IPR054484">
    <property type="entry name" value="ComC_SSD"/>
</dbReference>
<keyword evidence="1" id="KW-1015">Disulfide bond</keyword>
<dbReference type="GeneID" id="31360723"/>
<gene>
    <name evidence="4" type="ORF">PPL_05237</name>
</gene>
<dbReference type="Pfam" id="PF23033">
    <property type="entry name" value="DUF7034"/>
    <property type="match status" value="1"/>
</dbReference>
<protein>
    <recommendedName>
        <fullName evidence="3">EGF-like domain-containing protein</fullName>
    </recommendedName>
</protein>
<keyword evidence="2" id="KW-1133">Transmembrane helix</keyword>
<dbReference type="PROSITE" id="PS50026">
    <property type="entry name" value="EGF_3"/>
    <property type="match status" value="1"/>
</dbReference>